<dbReference type="AlphaFoldDB" id="A0A0S3UKQ5"/>
<accession>A0A0S3UKQ5</accession>
<proteinExistence type="predicted"/>
<reference evidence="1" key="1">
    <citation type="journal article" date="2016" name="DNA Res.">
        <title>The complete genome sequencing of Prevotella intermedia strain OMA14 and a subsequent fine-scale, intra-species genomic comparison reveal an unusual amplification of conjugative and mobile transposons and identify a novel Prevotella-lineage-specific repeat.</title>
        <authorList>
            <person name="Naito M."/>
            <person name="Ogura Y."/>
            <person name="Itoh T."/>
            <person name="Shoji M."/>
            <person name="Okamoto M."/>
            <person name="Hayashi T."/>
            <person name="Nakayama K."/>
        </authorList>
    </citation>
    <scope>NUCLEOTIDE SEQUENCE [LARGE SCALE GENOMIC DNA]</scope>
    <source>
        <strain evidence="1">OMA14</strain>
    </source>
</reference>
<protein>
    <submittedName>
        <fullName evidence="1">Uncharacterized protein</fullName>
    </submittedName>
</protein>
<gene>
    <name evidence="1" type="ORF">PIOMA14_I_1597</name>
</gene>
<name>A0A0S3UKQ5_PREIN</name>
<sequence length="148" mass="17438">MTKLMSDIIYIDMKYLRLLSWLLCCTVLMFSLASCEEKEPDLTKKEMDTRLLGTWKQINSNISENKKLIFMSNGDIIGYDFPPGGKKRVFYTENNCHLFVFVKGLGIKLSNWTYEHYYKIDGNKLTLWYSLDEMNSNNPDCLIYQKEK</sequence>
<organism evidence="1">
    <name type="scientific">Prevotella intermedia</name>
    <dbReference type="NCBI Taxonomy" id="28131"/>
    <lineage>
        <taxon>Bacteria</taxon>
        <taxon>Pseudomonadati</taxon>
        <taxon>Bacteroidota</taxon>
        <taxon>Bacteroidia</taxon>
        <taxon>Bacteroidales</taxon>
        <taxon>Prevotellaceae</taxon>
        <taxon>Prevotella</taxon>
    </lineage>
</organism>
<evidence type="ECO:0000313" key="1">
    <source>
        <dbReference type="EMBL" id="BAU18105.1"/>
    </source>
</evidence>
<dbReference type="PROSITE" id="PS51257">
    <property type="entry name" value="PROKAR_LIPOPROTEIN"/>
    <property type="match status" value="1"/>
</dbReference>
<dbReference type="Proteomes" id="UP000217431">
    <property type="component" value="Chromosome I"/>
</dbReference>
<dbReference type="EMBL" id="AP014597">
    <property type="protein sequence ID" value="BAU18105.1"/>
    <property type="molecule type" value="Genomic_DNA"/>
</dbReference>